<keyword evidence="5 6" id="KW-0884">PQQ biosynthesis</keyword>
<dbReference type="GO" id="GO:0018189">
    <property type="term" value="P:pyrroloquinoline quinone biosynthetic process"/>
    <property type="evidence" value="ECO:0007669"/>
    <property type="project" value="UniProtKB-UniRule"/>
</dbReference>
<evidence type="ECO:0000313" key="9">
    <source>
        <dbReference type="EMBL" id="QKW53394.1"/>
    </source>
</evidence>
<evidence type="ECO:0000259" key="8">
    <source>
        <dbReference type="Pfam" id="PF12706"/>
    </source>
</evidence>
<dbReference type="InterPro" id="IPR001279">
    <property type="entry name" value="Metallo-B-lactamas"/>
</dbReference>
<feature type="region of interest" description="Disordered" evidence="7">
    <location>
        <begin position="145"/>
        <end position="175"/>
    </location>
</feature>
<sequence>MLLRVLGTAAGGGIPQWNCACPSCTGARAHPARRRRHASLAVQAADDRWYVVNATPDIGDQIEDCPPLLPSPGTRQTPVAGIILTDAELDHTLGIARLREADAFEVLATAAVRDALRTRLHLGTTLAPYAEVRWRDLPHASPIALGPEPWPEPGRPTARPAARPEAVPAATSTGKPLVEVSAIPVSGKRPRYAAAGGGQGPGAGGPHTAPGETAEPGSADPGHEGAGWSVALRITDRASGATALYAPAVATWSAALADAAAEADCLIVDGTFWDDEEPIRAGIGPRTATGMGHLPIVGPGGTAERLAALRARCLYTHLNNTNPLVDPDAAEHRRLAEWGIEVAADGMVIEL</sequence>
<dbReference type="SUPFAM" id="SSF56281">
    <property type="entry name" value="Metallo-hydrolase/oxidoreductase"/>
    <property type="match status" value="1"/>
</dbReference>
<dbReference type="HAMAP" id="MF_00653">
    <property type="entry name" value="PQQ_syn_PqqB"/>
    <property type="match status" value="1"/>
</dbReference>
<accession>A0A7H8NFY3</accession>
<evidence type="ECO:0000256" key="2">
    <source>
        <dbReference type="ARBA" id="ARBA00008481"/>
    </source>
</evidence>
<feature type="region of interest" description="Disordered" evidence="7">
    <location>
        <begin position="190"/>
        <end position="226"/>
    </location>
</feature>
<dbReference type="RefSeq" id="WP_176165100.1">
    <property type="nucleotide sequence ID" value="NZ_CP054929.1"/>
</dbReference>
<comment type="function">
    <text evidence="6">May be involved in the transport of PQQ or its precursor to the periplasm.</text>
</comment>
<keyword evidence="4 6" id="KW-0813">Transport</keyword>
<dbReference type="Proteomes" id="UP000509303">
    <property type="component" value="Chromosome"/>
</dbReference>
<evidence type="ECO:0000256" key="6">
    <source>
        <dbReference type="HAMAP-Rule" id="MF_00653"/>
    </source>
</evidence>
<dbReference type="EMBL" id="CP054929">
    <property type="protein sequence ID" value="QKW53394.1"/>
    <property type="molecule type" value="Genomic_DNA"/>
</dbReference>
<dbReference type="InterPro" id="IPR011842">
    <property type="entry name" value="PQQ_synth_PqqB"/>
</dbReference>
<evidence type="ECO:0000313" key="10">
    <source>
        <dbReference type="Proteomes" id="UP000509303"/>
    </source>
</evidence>
<evidence type="ECO:0000256" key="3">
    <source>
        <dbReference type="ARBA" id="ARBA00015084"/>
    </source>
</evidence>
<organism evidence="9 10">
    <name type="scientific">Streptomyces buecherae</name>
    <dbReference type="NCBI Taxonomy" id="2763006"/>
    <lineage>
        <taxon>Bacteria</taxon>
        <taxon>Bacillati</taxon>
        <taxon>Actinomycetota</taxon>
        <taxon>Actinomycetes</taxon>
        <taxon>Kitasatosporales</taxon>
        <taxon>Streptomycetaceae</taxon>
        <taxon>Streptomyces</taxon>
    </lineage>
</organism>
<feature type="domain" description="Metallo-beta-lactamase" evidence="8">
    <location>
        <begin position="48"/>
        <end position="315"/>
    </location>
</feature>
<dbReference type="InterPro" id="IPR036866">
    <property type="entry name" value="RibonucZ/Hydroxyglut_hydro"/>
</dbReference>
<dbReference type="Gene3D" id="3.60.15.10">
    <property type="entry name" value="Ribonuclease Z/Hydroxyacylglutathione hydrolase-like"/>
    <property type="match status" value="1"/>
</dbReference>
<evidence type="ECO:0000256" key="1">
    <source>
        <dbReference type="ARBA" id="ARBA00004886"/>
    </source>
</evidence>
<name>A0A7H8NFY3_9ACTN</name>
<evidence type="ECO:0000256" key="4">
    <source>
        <dbReference type="ARBA" id="ARBA00022448"/>
    </source>
</evidence>
<comment type="pathway">
    <text evidence="1 6">Cofactor biosynthesis; pyrroloquinoline quinone biosynthesis.</text>
</comment>
<comment type="similarity">
    <text evidence="2 6">Belongs to the PqqB family.</text>
</comment>
<protein>
    <recommendedName>
        <fullName evidence="3 6">Coenzyme PQQ synthesis protein B</fullName>
    </recommendedName>
    <alternativeName>
        <fullName evidence="6">Pyrroloquinoline quinone biosynthesis protein B</fullName>
    </alternativeName>
</protein>
<proteinExistence type="inferred from homology"/>
<feature type="compositionally biased region" description="Low complexity" evidence="7">
    <location>
        <begin position="155"/>
        <end position="171"/>
    </location>
</feature>
<dbReference type="UniPathway" id="UPA00539"/>
<keyword evidence="10" id="KW-1185">Reference proteome</keyword>
<gene>
    <name evidence="6" type="primary">pqqB</name>
    <name evidence="9" type="ORF">HUT08_31940</name>
</gene>
<feature type="compositionally biased region" description="Gly residues" evidence="7">
    <location>
        <begin position="195"/>
        <end position="205"/>
    </location>
</feature>
<evidence type="ECO:0000256" key="5">
    <source>
        <dbReference type="ARBA" id="ARBA00022905"/>
    </source>
</evidence>
<dbReference type="Pfam" id="PF12706">
    <property type="entry name" value="Lactamase_B_2"/>
    <property type="match status" value="1"/>
</dbReference>
<dbReference type="NCBIfam" id="TIGR02108">
    <property type="entry name" value="PQQ_syn_pqqB"/>
    <property type="match status" value="1"/>
</dbReference>
<reference evidence="9 10" key="1">
    <citation type="submission" date="2020-06" db="EMBL/GenBank/DDBJ databases">
        <title>Genome mining for natural products.</title>
        <authorList>
            <person name="Zhang B."/>
            <person name="Shi J."/>
            <person name="Ge H."/>
        </authorList>
    </citation>
    <scope>NUCLEOTIDE SEQUENCE [LARGE SCALE GENOMIC DNA]</scope>
    <source>
        <strain evidence="9 10">NA00687</strain>
    </source>
</reference>
<dbReference type="AlphaFoldDB" id="A0A7H8NFY3"/>
<evidence type="ECO:0000256" key="7">
    <source>
        <dbReference type="SAM" id="MobiDB-lite"/>
    </source>
</evidence>